<dbReference type="Gene3D" id="3.90.1150.10">
    <property type="entry name" value="Aspartate Aminotransferase, domain 1"/>
    <property type="match status" value="1"/>
</dbReference>
<keyword evidence="1 4" id="KW-0663">Pyridoxal phosphate</keyword>
<dbReference type="InterPro" id="IPR015421">
    <property type="entry name" value="PyrdxlP-dep_Trfase_major"/>
</dbReference>
<evidence type="ECO:0000256" key="2">
    <source>
        <dbReference type="ARBA" id="ARBA00037999"/>
    </source>
</evidence>
<comment type="similarity">
    <text evidence="2 5">Belongs to the DegT/DnrJ/EryC1 family.</text>
</comment>
<feature type="active site" description="Proton acceptor" evidence="3">
    <location>
        <position position="185"/>
    </location>
</feature>
<dbReference type="InterPro" id="IPR000653">
    <property type="entry name" value="DegT/StrS_aminotransferase"/>
</dbReference>
<gene>
    <name evidence="6" type="ORF">SAMN05216190_10113</name>
</gene>
<keyword evidence="6" id="KW-0032">Aminotransferase</keyword>
<dbReference type="GO" id="GO:0008483">
    <property type="term" value="F:transaminase activity"/>
    <property type="evidence" value="ECO:0007669"/>
    <property type="project" value="UniProtKB-KW"/>
</dbReference>
<proteinExistence type="inferred from homology"/>
<feature type="modified residue" description="N6-(pyridoxal phosphate)lysine" evidence="4">
    <location>
        <position position="185"/>
    </location>
</feature>
<dbReference type="AlphaFoldDB" id="A0A1I5K467"/>
<dbReference type="PANTHER" id="PTHR30244">
    <property type="entry name" value="TRANSAMINASE"/>
    <property type="match status" value="1"/>
</dbReference>
<dbReference type="PANTHER" id="PTHR30244:SF42">
    <property type="entry name" value="UDP-2-ACETAMIDO-2-DEOXY-3-OXO-D-GLUCURONATE AMINOTRANSFERASE"/>
    <property type="match status" value="1"/>
</dbReference>
<keyword evidence="6" id="KW-0808">Transferase</keyword>
<dbReference type="Gene3D" id="3.40.640.10">
    <property type="entry name" value="Type I PLP-dependent aspartate aminotransferase-like (Major domain)"/>
    <property type="match status" value="1"/>
</dbReference>
<dbReference type="OrthoDB" id="9804264at2"/>
<dbReference type="GO" id="GO:0000271">
    <property type="term" value="P:polysaccharide biosynthetic process"/>
    <property type="evidence" value="ECO:0007669"/>
    <property type="project" value="TreeGrafter"/>
</dbReference>
<reference evidence="7" key="1">
    <citation type="submission" date="2016-10" db="EMBL/GenBank/DDBJ databases">
        <authorList>
            <person name="Varghese N."/>
            <person name="Submissions S."/>
        </authorList>
    </citation>
    <scope>NUCLEOTIDE SEQUENCE [LARGE SCALE GENOMIC DNA]</scope>
    <source>
        <strain evidence="7">DSM 17834</strain>
    </source>
</reference>
<evidence type="ECO:0000256" key="4">
    <source>
        <dbReference type="PIRSR" id="PIRSR000390-2"/>
    </source>
</evidence>
<dbReference type="InterPro" id="IPR015424">
    <property type="entry name" value="PyrdxlP-dep_Trfase"/>
</dbReference>
<dbReference type="SUPFAM" id="SSF53383">
    <property type="entry name" value="PLP-dependent transferases"/>
    <property type="match status" value="1"/>
</dbReference>
<dbReference type="Proteomes" id="UP000198784">
    <property type="component" value="Unassembled WGS sequence"/>
</dbReference>
<name>A0A1I5K467_9PSED</name>
<dbReference type="PIRSF" id="PIRSF000390">
    <property type="entry name" value="PLP_StrS"/>
    <property type="match status" value="1"/>
</dbReference>
<evidence type="ECO:0000256" key="1">
    <source>
        <dbReference type="ARBA" id="ARBA00022898"/>
    </source>
</evidence>
<dbReference type="CDD" id="cd00616">
    <property type="entry name" value="AHBA_syn"/>
    <property type="match status" value="1"/>
</dbReference>
<evidence type="ECO:0000313" key="6">
    <source>
        <dbReference type="EMBL" id="SFO79872.1"/>
    </source>
</evidence>
<evidence type="ECO:0000256" key="5">
    <source>
        <dbReference type="RuleBase" id="RU004508"/>
    </source>
</evidence>
<dbReference type="EMBL" id="FOWX01000001">
    <property type="protein sequence ID" value="SFO79872.1"/>
    <property type="molecule type" value="Genomic_DNA"/>
</dbReference>
<protein>
    <submittedName>
        <fullName evidence="6">UDP-2-acetamido-2-deoxy-ribo-hexuluronate aminotransferase</fullName>
    </submittedName>
</protein>
<evidence type="ECO:0000256" key="3">
    <source>
        <dbReference type="PIRSR" id="PIRSR000390-1"/>
    </source>
</evidence>
<dbReference type="InterPro" id="IPR015422">
    <property type="entry name" value="PyrdxlP-dep_Trfase_small"/>
</dbReference>
<dbReference type="GO" id="GO:0030170">
    <property type="term" value="F:pyridoxal phosphate binding"/>
    <property type="evidence" value="ECO:0007669"/>
    <property type="project" value="TreeGrafter"/>
</dbReference>
<accession>A0A1I5K467</accession>
<organism evidence="6 7">
    <name type="scientific">Pseudomonas borbori</name>
    <dbReference type="NCBI Taxonomy" id="289003"/>
    <lineage>
        <taxon>Bacteria</taxon>
        <taxon>Pseudomonadati</taxon>
        <taxon>Pseudomonadota</taxon>
        <taxon>Gammaproteobacteria</taxon>
        <taxon>Pseudomonadales</taxon>
        <taxon>Pseudomonadaceae</taxon>
        <taxon>Pseudomonas</taxon>
    </lineage>
</organism>
<dbReference type="FunFam" id="3.40.640.10:FF:000089">
    <property type="entry name" value="Aminotransferase, DegT/DnrJ/EryC1/StrS family"/>
    <property type="match status" value="1"/>
</dbReference>
<keyword evidence="7" id="KW-1185">Reference proteome</keyword>
<sequence>MIEFIDLKTQQARIKDKIDAGIQRVLAHGQYILGPEVTELEEKLAAFTGAKYCITCANGTDALQIAQMALGIGPGDEVITPGFTYIATAETVALLGAKPVYVDIDPRTYNLDPNLLEAAITPRTKAIIPVSLYGQCADMDAINAIAAKYGIPVIEDAAQSFGATYKGKRSCNLTTIACTSFFPSKPLGCYGDGGAIFTNDGELAKILRQIARHGQDRRYHHIRVGVNSRLDTLQAAILLPKLEIFEEEVQLRQQVANIYERLLSEVGINTTPYIESHNTSVYAQYTVRVSDRAATQDKLKEAGIPTAVHYPIPLNKQPAVANGEIELFVGDQVAGQVMSLPMHPYLSEQQIACVVNNLNFTSHV</sequence>
<dbReference type="Pfam" id="PF01041">
    <property type="entry name" value="DegT_DnrJ_EryC1"/>
    <property type="match status" value="1"/>
</dbReference>
<evidence type="ECO:0000313" key="7">
    <source>
        <dbReference type="Proteomes" id="UP000198784"/>
    </source>
</evidence>
<dbReference type="RefSeq" id="WP_090496555.1">
    <property type="nucleotide sequence ID" value="NZ_FOWX01000001.1"/>
</dbReference>
<dbReference type="STRING" id="289003.SAMN05216190_10113"/>